<keyword evidence="3" id="KW-1185">Reference proteome</keyword>
<feature type="compositionally biased region" description="Basic and acidic residues" evidence="1">
    <location>
        <begin position="1"/>
        <end position="18"/>
    </location>
</feature>
<sequence>MPTNEEIERRIQEVDAPRSAKRAATAQQVHELAQRRAAVAAELNDIERHLGDVLAAATDVIDIDELARFTDIRTADLTQWRAARKPTRTTRKQSTDSKPDVKNTTTDRSAAPRTATADRASTLPEVAIPRPAEVPTRVPTEATR</sequence>
<comment type="caution">
    <text evidence="2">The sequence shown here is derived from an EMBL/GenBank/DDBJ whole genome shotgun (WGS) entry which is preliminary data.</text>
</comment>
<feature type="compositionally biased region" description="Basic residues" evidence="1">
    <location>
        <begin position="82"/>
        <end position="91"/>
    </location>
</feature>
<dbReference type="OrthoDB" id="3629316at2"/>
<organism evidence="2 3">
    <name type="scientific">Actinocrispum wychmicini</name>
    <dbReference type="NCBI Taxonomy" id="1213861"/>
    <lineage>
        <taxon>Bacteria</taxon>
        <taxon>Bacillati</taxon>
        <taxon>Actinomycetota</taxon>
        <taxon>Actinomycetes</taxon>
        <taxon>Pseudonocardiales</taxon>
        <taxon>Pseudonocardiaceae</taxon>
        <taxon>Actinocrispum</taxon>
    </lineage>
</organism>
<evidence type="ECO:0000313" key="2">
    <source>
        <dbReference type="EMBL" id="TCO49649.1"/>
    </source>
</evidence>
<reference evidence="2 3" key="1">
    <citation type="submission" date="2019-03" db="EMBL/GenBank/DDBJ databases">
        <title>Genomic Encyclopedia of Type Strains, Phase IV (KMG-IV): sequencing the most valuable type-strain genomes for metagenomic binning, comparative biology and taxonomic classification.</title>
        <authorList>
            <person name="Goeker M."/>
        </authorList>
    </citation>
    <scope>NUCLEOTIDE SEQUENCE [LARGE SCALE GENOMIC DNA]</scope>
    <source>
        <strain evidence="2 3">DSM 45934</strain>
    </source>
</reference>
<name>A0A4R2J0C4_9PSEU</name>
<feature type="region of interest" description="Disordered" evidence="1">
    <location>
        <begin position="81"/>
        <end position="144"/>
    </location>
</feature>
<evidence type="ECO:0000256" key="1">
    <source>
        <dbReference type="SAM" id="MobiDB-lite"/>
    </source>
</evidence>
<feature type="region of interest" description="Disordered" evidence="1">
    <location>
        <begin position="1"/>
        <end position="27"/>
    </location>
</feature>
<dbReference type="AlphaFoldDB" id="A0A4R2J0C4"/>
<accession>A0A4R2J0C4</accession>
<dbReference type="EMBL" id="SLWS01000014">
    <property type="protein sequence ID" value="TCO49649.1"/>
    <property type="molecule type" value="Genomic_DNA"/>
</dbReference>
<gene>
    <name evidence="2" type="ORF">EV192_11414</name>
</gene>
<protein>
    <submittedName>
        <fullName evidence="2">Uncharacterized protein</fullName>
    </submittedName>
</protein>
<proteinExistence type="predicted"/>
<dbReference type="Proteomes" id="UP000295680">
    <property type="component" value="Unassembled WGS sequence"/>
</dbReference>
<dbReference type="RefSeq" id="WP_132124911.1">
    <property type="nucleotide sequence ID" value="NZ_SLWS01000014.1"/>
</dbReference>
<evidence type="ECO:0000313" key="3">
    <source>
        <dbReference type="Proteomes" id="UP000295680"/>
    </source>
</evidence>